<organism evidence="1 2">
    <name type="scientific">Synaphobranchus kaupii</name>
    <name type="common">Kaup's arrowtooth eel</name>
    <dbReference type="NCBI Taxonomy" id="118154"/>
    <lineage>
        <taxon>Eukaryota</taxon>
        <taxon>Metazoa</taxon>
        <taxon>Chordata</taxon>
        <taxon>Craniata</taxon>
        <taxon>Vertebrata</taxon>
        <taxon>Euteleostomi</taxon>
        <taxon>Actinopterygii</taxon>
        <taxon>Neopterygii</taxon>
        <taxon>Teleostei</taxon>
        <taxon>Anguilliformes</taxon>
        <taxon>Synaphobranchidae</taxon>
        <taxon>Synaphobranchus</taxon>
    </lineage>
</organism>
<protein>
    <submittedName>
        <fullName evidence="1">Uncharacterized protein</fullName>
    </submittedName>
</protein>
<accession>A0A9Q1FGP7</accession>
<name>A0A9Q1FGP7_SYNKA</name>
<proteinExistence type="predicted"/>
<dbReference type="OrthoDB" id="10629363at2759"/>
<evidence type="ECO:0000313" key="2">
    <source>
        <dbReference type="Proteomes" id="UP001152622"/>
    </source>
</evidence>
<evidence type="ECO:0000313" key="1">
    <source>
        <dbReference type="EMBL" id="KAJ8358551.1"/>
    </source>
</evidence>
<sequence length="84" mass="9053">MGWTRAPLTDTTAWLRGWPSSPRAFPGIHVSRPSREGGTPVSAVRAAGGQIRMGRAFRGRTCTPLPCLPESALSQGLRPTEPRD</sequence>
<dbReference type="Proteomes" id="UP001152622">
    <property type="component" value="Chromosome 5"/>
</dbReference>
<keyword evidence="2" id="KW-1185">Reference proteome</keyword>
<comment type="caution">
    <text evidence="1">The sequence shown here is derived from an EMBL/GenBank/DDBJ whole genome shotgun (WGS) entry which is preliminary data.</text>
</comment>
<gene>
    <name evidence="1" type="ORF">SKAU_G00150760</name>
</gene>
<reference evidence="1" key="1">
    <citation type="journal article" date="2023" name="Science">
        <title>Genome structures resolve the early diversification of teleost fishes.</title>
        <authorList>
            <person name="Parey E."/>
            <person name="Louis A."/>
            <person name="Montfort J."/>
            <person name="Bouchez O."/>
            <person name="Roques C."/>
            <person name="Iampietro C."/>
            <person name="Lluch J."/>
            <person name="Castinel A."/>
            <person name="Donnadieu C."/>
            <person name="Desvignes T."/>
            <person name="Floi Bucao C."/>
            <person name="Jouanno E."/>
            <person name="Wen M."/>
            <person name="Mejri S."/>
            <person name="Dirks R."/>
            <person name="Jansen H."/>
            <person name="Henkel C."/>
            <person name="Chen W.J."/>
            <person name="Zahm M."/>
            <person name="Cabau C."/>
            <person name="Klopp C."/>
            <person name="Thompson A.W."/>
            <person name="Robinson-Rechavi M."/>
            <person name="Braasch I."/>
            <person name="Lecointre G."/>
            <person name="Bobe J."/>
            <person name="Postlethwait J.H."/>
            <person name="Berthelot C."/>
            <person name="Roest Crollius H."/>
            <person name="Guiguen Y."/>
        </authorList>
    </citation>
    <scope>NUCLEOTIDE SEQUENCE</scope>
    <source>
        <strain evidence="1">WJC10195</strain>
    </source>
</reference>
<dbReference type="EMBL" id="JAINUF010000005">
    <property type="protein sequence ID" value="KAJ8358551.1"/>
    <property type="molecule type" value="Genomic_DNA"/>
</dbReference>
<dbReference type="AlphaFoldDB" id="A0A9Q1FGP7"/>